<feature type="DNA-binding region" description="OmpR/PhoB-type" evidence="7">
    <location>
        <begin position="135"/>
        <end position="233"/>
    </location>
</feature>
<dbReference type="Gene3D" id="1.10.10.10">
    <property type="entry name" value="Winged helix-like DNA-binding domain superfamily/Winged helix DNA-binding domain"/>
    <property type="match status" value="1"/>
</dbReference>
<keyword evidence="5" id="KW-0804">Transcription</keyword>
<dbReference type="Gene3D" id="3.40.50.2300">
    <property type="match status" value="1"/>
</dbReference>
<dbReference type="Pfam" id="PF00486">
    <property type="entry name" value="Trans_reg_C"/>
    <property type="match status" value="1"/>
</dbReference>
<gene>
    <name evidence="10" type="ORF">ALP44_00423</name>
</gene>
<evidence type="ECO:0000256" key="6">
    <source>
        <dbReference type="PROSITE-ProRule" id="PRU00169"/>
    </source>
</evidence>
<dbReference type="Pfam" id="PF00072">
    <property type="entry name" value="Response_reg"/>
    <property type="match status" value="1"/>
</dbReference>
<organism evidence="10 11">
    <name type="scientific">Pseudomonas syringae pv. theae</name>
    <dbReference type="NCBI Taxonomy" id="103985"/>
    <lineage>
        <taxon>Bacteria</taxon>
        <taxon>Pseudomonadati</taxon>
        <taxon>Pseudomonadota</taxon>
        <taxon>Gammaproteobacteria</taxon>
        <taxon>Pseudomonadales</taxon>
        <taxon>Pseudomonadaceae</taxon>
        <taxon>Pseudomonas</taxon>
        <taxon>Pseudomonas syringae</taxon>
    </lineage>
</organism>
<dbReference type="Proteomes" id="UP000282636">
    <property type="component" value="Unassembled WGS sequence"/>
</dbReference>
<feature type="domain" description="Response regulatory" evidence="8">
    <location>
        <begin position="9"/>
        <end position="124"/>
    </location>
</feature>
<accession>A0A3M5MP24</accession>
<evidence type="ECO:0000256" key="3">
    <source>
        <dbReference type="ARBA" id="ARBA00023015"/>
    </source>
</evidence>
<evidence type="ECO:0000256" key="1">
    <source>
        <dbReference type="ARBA" id="ARBA00022553"/>
    </source>
</evidence>
<dbReference type="InterPro" id="IPR011006">
    <property type="entry name" value="CheY-like_superfamily"/>
</dbReference>
<dbReference type="GO" id="GO:0032993">
    <property type="term" value="C:protein-DNA complex"/>
    <property type="evidence" value="ECO:0007669"/>
    <property type="project" value="TreeGrafter"/>
</dbReference>
<dbReference type="InterPro" id="IPR039420">
    <property type="entry name" value="WalR-like"/>
</dbReference>
<dbReference type="SMART" id="SM00448">
    <property type="entry name" value="REC"/>
    <property type="match status" value="1"/>
</dbReference>
<dbReference type="GO" id="GO:0005829">
    <property type="term" value="C:cytosol"/>
    <property type="evidence" value="ECO:0007669"/>
    <property type="project" value="TreeGrafter"/>
</dbReference>
<dbReference type="AlphaFoldDB" id="A0A3M5MP24"/>
<dbReference type="InterPro" id="IPR001867">
    <property type="entry name" value="OmpR/PhoB-type_DNA-bd"/>
</dbReference>
<dbReference type="InterPro" id="IPR036388">
    <property type="entry name" value="WH-like_DNA-bd_sf"/>
</dbReference>
<evidence type="ECO:0000256" key="4">
    <source>
        <dbReference type="ARBA" id="ARBA00023125"/>
    </source>
</evidence>
<dbReference type="GO" id="GO:0000156">
    <property type="term" value="F:phosphorelay response regulator activity"/>
    <property type="evidence" value="ECO:0007669"/>
    <property type="project" value="TreeGrafter"/>
</dbReference>
<evidence type="ECO:0000313" key="10">
    <source>
        <dbReference type="EMBL" id="RMT61817.1"/>
    </source>
</evidence>
<reference evidence="10 11" key="1">
    <citation type="submission" date="2018-08" db="EMBL/GenBank/DDBJ databases">
        <title>Recombination of ecologically and evolutionarily significant loci maintains genetic cohesion in the Pseudomonas syringae species complex.</title>
        <authorList>
            <person name="Dillon M."/>
            <person name="Thakur S."/>
            <person name="Almeida R.N.D."/>
            <person name="Weir B.S."/>
            <person name="Guttman D.S."/>
        </authorList>
    </citation>
    <scope>NUCLEOTIDE SEQUENCE [LARGE SCALE GENOMIC DNA]</scope>
    <source>
        <strain evidence="10 11">ICMP 3934</strain>
    </source>
</reference>
<dbReference type="SUPFAM" id="SSF52172">
    <property type="entry name" value="CheY-like"/>
    <property type="match status" value="1"/>
</dbReference>
<dbReference type="PANTHER" id="PTHR48111:SF76">
    <property type="entry name" value="TWO-COMPONENT RESPONSE REGULATOR"/>
    <property type="match status" value="1"/>
</dbReference>
<evidence type="ECO:0000259" key="9">
    <source>
        <dbReference type="PROSITE" id="PS51755"/>
    </source>
</evidence>
<dbReference type="SMART" id="SM00862">
    <property type="entry name" value="Trans_reg_C"/>
    <property type="match status" value="1"/>
</dbReference>
<evidence type="ECO:0000256" key="5">
    <source>
        <dbReference type="ARBA" id="ARBA00023163"/>
    </source>
</evidence>
<protein>
    <submittedName>
        <fullName evidence="10">Winged helix family two component transcriptional regulator</fullName>
    </submittedName>
</protein>
<dbReference type="EMBL" id="RBTL01000268">
    <property type="protein sequence ID" value="RMT61817.1"/>
    <property type="molecule type" value="Genomic_DNA"/>
</dbReference>
<dbReference type="GO" id="GO:0006355">
    <property type="term" value="P:regulation of DNA-templated transcription"/>
    <property type="evidence" value="ECO:0007669"/>
    <property type="project" value="InterPro"/>
</dbReference>
<feature type="domain" description="OmpR/PhoB-type" evidence="9">
    <location>
        <begin position="135"/>
        <end position="233"/>
    </location>
</feature>
<dbReference type="PROSITE" id="PS51755">
    <property type="entry name" value="OMPR_PHOB"/>
    <property type="match status" value="1"/>
</dbReference>
<sequence length="235" mass="26280">MTGSLAMTHVLVVEDDLTTAREIELALSDYGFTVTTVLNGRDGLLKVLSEPFELIVLDRMLPGGVDGLGVLTALRAAGIATPVLILSALTTLDERVRGLRAGGDDYLTKPFEFIELTARLDAMNRRRTEPVATESTRLRVANLEIDLLRRTVRRGERSIELLPREYALLEYLMRHAGQVITRTMLFEAVWNYSYDERTNVIEVHIGRLRRKIDGEGDGQVIQTVRGAGYVLRSPE</sequence>
<keyword evidence="2" id="KW-0902">Two-component regulatory system</keyword>
<feature type="modified residue" description="4-aspartylphosphate" evidence="6">
    <location>
        <position position="58"/>
    </location>
</feature>
<name>A0A3M5MP24_PSESX</name>
<keyword evidence="1 6" id="KW-0597">Phosphoprotein</keyword>
<dbReference type="GO" id="GO:0000976">
    <property type="term" value="F:transcription cis-regulatory region binding"/>
    <property type="evidence" value="ECO:0007669"/>
    <property type="project" value="TreeGrafter"/>
</dbReference>
<proteinExistence type="predicted"/>
<dbReference type="CDD" id="cd00383">
    <property type="entry name" value="trans_reg_C"/>
    <property type="match status" value="1"/>
</dbReference>
<evidence type="ECO:0000259" key="8">
    <source>
        <dbReference type="PROSITE" id="PS50110"/>
    </source>
</evidence>
<dbReference type="InterPro" id="IPR001789">
    <property type="entry name" value="Sig_transdc_resp-reg_receiver"/>
</dbReference>
<dbReference type="PROSITE" id="PS50110">
    <property type="entry name" value="RESPONSE_REGULATORY"/>
    <property type="match status" value="1"/>
</dbReference>
<keyword evidence="4 7" id="KW-0238">DNA-binding</keyword>
<dbReference type="FunFam" id="1.10.10.10:FF:000005">
    <property type="entry name" value="Two-component system response regulator"/>
    <property type="match status" value="1"/>
</dbReference>
<dbReference type="PANTHER" id="PTHR48111">
    <property type="entry name" value="REGULATOR OF RPOS"/>
    <property type="match status" value="1"/>
</dbReference>
<evidence type="ECO:0000256" key="2">
    <source>
        <dbReference type="ARBA" id="ARBA00023012"/>
    </source>
</evidence>
<comment type="caution">
    <text evidence="10">The sequence shown here is derived from an EMBL/GenBank/DDBJ whole genome shotgun (WGS) entry which is preliminary data.</text>
</comment>
<evidence type="ECO:0000256" key="7">
    <source>
        <dbReference type="PROSITE-ProRule" id="PRU01091"/>
    </source>
</evidence>
<keyword evidence="3" id="KW-0805">Transcription regulation</keyword>
<evidence type="ECO:0000313" key="11">
    <source>
        <dbReference type="Proteomes" id="UP000282636"/>
    </source>
</evidence>